<proteinExistence type="predicted"/>
<dbReference type="EMBL" id="JAAOYM010000001">
    <property type="protein sequence ID" value="NIJ10643.1"/>
    <property type="molecule type" value="Genomic_DNA"/>
</dbReference>
<sequence length="94" mass="10858">MSDTLEQPAVVAMLRRLAEDIADRDRLVAETLAAEESRAVLPEYRRQQLLDNAKLEHRYQALQNGLHWLIGWHRTDDTPVDRDELVALLQAVTR</sequence>
<accession>A0A7X5ZPC3</accession>
<evidence type="ECO:0000313" key="1">
    <source>
        <dbReference type="EMBL" id="NIJ10643.1"/>
    </source>
</evidence>
<evidence type="ECO:0000313" key="2">
    <source>
        <dbReference type="Proteomes" id="UP000545493"/>
    </source>
</evidence>
<comment type="caution">
    <text evidence="1">The sequence shown here is derived from an EMBL/GenBank/DDBJ whole genome shotgun (WGS) entry which is preliminary data.</text>
</comment>
<dbReference type="Proteomes" id="UP000545493">
    <property type="component" value="Unassembled WGS sequence"/>
</dbReference>
<keyword evidence="2" id="KW-1185">Reference proteome</keyword>
<reference evidence="1 2" key="1">
    <citation type="submission" date="2020-03" db="EMBL/GenBank/DDBJ databases">
        <title>Sequencing the genomes of 1000 actinobacteria strains.</title>
        <authorList>
            <person name="Klenk H.-P."/>
        </authorList>
    </citation>
    <scope>NUCLEOTIDE SEQUENCE [LARGE SCALE GENOMIC DNA]</scope>
    <source>
        <strain evidence="1 2">DSM 45685</strain>
    </source>
</reference>
<gene>
    <name evidence="1" type="ORF">FHU38_000987</name>
</gene>
<organism evidence="1 2">
    <name type="scientific">Saccharomonospora amisosensis</name>
    <dbReference type="NCBI Taxonomy" id="1128677"/>
    <lineage>
        <taxon>Bacteria</taxon>
        <taxon>Bacillati</taxon>
        <taxon>Actinomycetota</taxon>
        <taxon>Actinomycetes</taxon>
        <taxon>Pseudonocardiales</taxon>
        <taxon>Pseudonocardiaceae</taxon>
        <taxon>Saccharomonospora</taxon>
    </lineage>
</organism>
<dbReference type="RefSeq" id="WP_167166902.1">
    <property type="nucleotide sequence ID" value="NZ_JAAOYM010000001.1"/>
</dbReference>
<dbReference type="AlphaFoldDB" id="A0A7X5ZPC3"/>
<protein>
    <submittedName>
        <fullName evidence="1">Uncharacterized protein</fullName>
    </submittedName>
</protein>
<name>A0A7X5ZPC3_9PSEU</name>